<feature type="region of interest" description="Disordered" evidence="4">
    <location>
        <begin position="593"/>
        <end position="630"/>
    </location>
</feature>
<dbReference type="InterPro" id="IPR013783">
    <property type="entry name" value="Ig-like_fold"/>
</dbReference>
<evidence type="ECO:0000256" key="3">
    <source>
        <dbReference type="ARBA" id="ARBA00023295"/>
    </source>
</evidence>
<dbReference type="InterPro" id="IPR008979">
    <property type="entry name" value="Galactose-bd-like_sf"/>
</dbReference>
<dbReference type="InterPro" id="IPR006101">
    <property type="entry name" value="Glyco_hydro_2"/>
</dbReference>
<evidence type="ECO:0000256" key="4">
    <source>
        <dbReference type="SAM" id="MobiDB-lite"/>
    </source>
</evidence>
<keyword evidence="2 9" id="KW-0378">Hydrolase</keyword>
<dbReference type="RefSeq" id="WP_344232820.1">
    <property type="nucleotide sequence ID" value="NZ_BAAAPH010000004.1"/>
</dbReference>
<evidence type="ECO:0000313" key="10">
    <source>
        <dbReference type="Proteomes" id="UP001501705"/>
    </source>
</evidence>
<proteinExistence type="inferred from homology"/>
<dbReference type="InterPro" id="IPR051913">
    <property type="entry name" value="GH2_Domain-Containing"/>
</dbReference>
<dbReference type="PROSITE" id="PS00608">
    <property type="entry name" value="GLYCOSYL_HYDROL_F2_2"/>
    <property type="match status" value="1"/>
</dbReference>
<dbReference type="PRINTS" id="PR00132">
    <property type="entry name" value="GLHYDRLASE2"/>
</dbReference>
<dbReference type="Pfam" id="PF18565">
    <property type="entry name" value="Glyco_hydro2_C5"/>
    <property type="match status" value="1"/>
</dbReference>
<dbReference type="SUPFAM" id="SSF49785">
    <property type="entry name" value="Galactose-binding domain-like"/>
    <property type="match status" value="1"/>
</dbReference>
<accession>A0ABN2CQV8</accession>
<evidence type="ECO:0000259" key="8">
    <source>
        <dbReference type="Pfam" id="PF22666"/>
    </source>
</evidence>
<dbReference type="InterPro" id="IPR006102">
    <property type="entry name" value="Ig-like_GH2"/>
</dbReference>
<dbReference type="Proteomes" id="UP001501705">
    <property type="component" value="Unassembled WGS sequence"/>
</dbReference>
<dbReference type="SUPFAM" id="SSF51445">
    <property type="entry name" value="(Trans)glycosidases"/>
    <property type="match status" value="1"/>
</dbReference>
<dbReference type="InterPro" id="IPR008964">
    <property type="entry name" value="Invasin/intimin_cell_adhesion"/>
</dbReference>
<dbReference type="SUPFAM" id="SSF49303">
    <property type="entry name" value="beta-Galactosidase/glucuronidase domain"/>
    <property type="match status" value="1"/>
</dbReference>
<name>A0ABN2CQV8_9ACTN</name>
<feature type="domain" description="Glycoside hydrolase family 2 immunoglobulin-like beta-sandwich" evidence="5">
    <location>
        <begin position="174"/>
        <end position="272"/>
    </location>
</feature>
<dbReference type="EMBL" id="BAAAPH010000004">
    <property type="protein sequence ID" value="GAA1560794.1"/>
    <property type="molecule type" value="Genomic_DNA"/>
</dbReference>
<feature type="domain" description="Beta-mannosidase-like galactose-binding" evidence="8">
    <location>
        <begin position="49"/>
        <end position="121"/>
    </location>
</feature>
<comment type="caution">
    <text evidence="9">The sequence shown here is derived from an EMBL/GenBank/DDBJ whole genome shotgun (WGS) entry which is preliminary data.</text>
</comment>
<evidence type="ECO:0000259" key="5">
    <source>
        <dbReference type="Pfam" id="PF00703"/>
    </source>
</evidence>
<dbReference type="InterPro" id="IPR036156">
    <property type="entry name" value="Beta-gal/glucu_dom_sf"/>
</dbReference>
<feature type="domain" description="Glycoside hydrolase family 2" evidence="7">
    <location>
        <begin position="692"/>
        <end position="782"/>
    </location>
</feature>
<evidence type="ECO:0000313" key="9">
    <source>
        <dbReference type="EMBL" id="GAA1560794.1"/>
    </source>
</evidence>
<feature type="compositionally biased region" description="Low complexity" evidence="4">
    <location>
        <begin position="593"/>
        <end position="629"/>
    </location>
</feature>
<dbReference type="InterPro" id="IPR017853">
    <property type="entry name" value="GH"/>
</dbReference>
<dbReference type="PANTHER" id="PTHR42732:SF1">
    <property type="entry name" value="BETA-MANNOSIDASE"/>
    <property type="match status" value="1"/>
</dbReference>
<protein>
    <submittedName>
        <fullName evidence="9">Glycoside hydrolase family 2 TIM barrel-domain containing protein</fullName>
    </submittedName>
</protein>
<evidence type="ECO:0000256" key="1">
    <source>
        <dbReference type="ARBA" id="ARBA00007401"/>
    </source>
</evidence>
<keyword evidence="10" id="KW-1185">Reference proteome</keyword>
<feature type="domain" description="Glycoside hydrolase family 2 catalytic" evidence="6">
    <location>
        <begin position="280"/>
        <end position="550"/>
    </location>
</feature>
<evidence type="ECO:0000259" key="6">
    <source>
        <dbReference type="Pfam" id="PF02836"/>
    </source>
</evidence>
<dbReference type="InterPro" id="IPR006103">
    <property type="entry name" value="Glyco_hydro_2_cat"/>
</dbReference>
<organism evidence="9 10">
    <name type="scientific">Kribbella hippodromi</name>
    <dbReference type="NCBI Taxonomy" id="434347"/>
    <lineage>
        <taxon>Bacteria</taxon>
        <taxon>Bacillati</taxon>
        <taxon>Actinomycetota</taxon>
        <taxon>Actinomycetes</taxon>
        <taxon>Propionibacteriales</taxon>
        <taxon>Kribbellaceae</taxon>
        <taxon>Kribbella</taxon>
    </lineage>
</organism>
<keyword evidence="3" id="KW-0326">Glycosidase</keyword>
<dbReference type="SUPFAM" id="SSF49373">
    <property type="entry name" value="Invasin/intimin cell-adhesion fragments"/>
    <property type="match status" value="1"/>
</dbReference>
<dbReference type="Pfam" id="PF22666">
    <property type="entry name" value="Glyco_hydro_2_N2"/>
    <property type="match status" value="1"/>
</dbReference>
<comment type="similarity">
    <text evidence="1">Belongs to the glycosyl hydrolase 2 family.</text>
</comment>
<dbReference type="InterPro" id="IPR054593">
    <property type="entry name" value="Beta-mannosidase-like_N2"/>
</dbReference>
<dbReference type="Gene3D" id="3.20.20.80">
    <property type="entry name" value="Glycosidases"/>
    <property type="match status" value="1"/>
</dbReference>
<sequence>MSDWLFGGPFADARCAVGVAYDDSGFERVTLPHTVVPLSWRDWEPAAWQRQWCYRQWFDAPTDGQRVFVDVDGALHAAEVYVNGQLAGVQRGGYLAFSHEVTGLLRPGRNLLAIALDSRWLPIPPNGHPDGPGTVDYFQPGGISRGVSLRSEPETFLSEVYARPVDVLDPVRRRLDVTCSVNALGNYRGRLTVSLQRDGVVVATGSAEASGSVAASGSVGSVRASGFEVGVTLDALGNISLWSPESPVLYDVIARLETADGVSERTVRIGFREARFEVDGFWLNDSRVELFGLNRHQIFPWTGMAMPDRVQRRDAQILREEFNCTMVRCAHYPQSPAFLDACDELGLLVFEEIPGWAYVGDSAWQELMVADVERMIRRDRNRPSVVVWGVRVNESGNHPALYRRTQELAKRLDPDRATSGAMLVDHYSTDDFDQDVFAYNDYAHDENGARLLPPLAGIPFLVTEAIGSLAGPHFYRRTDPPDILARQAFLHAQVHHQAGLDDRYLGVLGWQAFDYDSQTGHVDHRLKCNGVADTFRIPKPGAAVYQAQVSPTQRPVIAPTFPWDTRLTGPQSIHTNCTHLELTLTPASTARPVASSSAVAPDSSAASTPPSTAESPTAPASTRARASSAGPAVVRIVVEPDGEQFGGLAYPPCFVQLDQDPAIFPDLRIDGYLDGHRVITRLFSADRNTDRLDLTPDDQELVADGTDMTRMVLRATDRHGNTRPSATGPVTLRLTGPAQLAGPTTVLLETTGGAMAVWVRTQTTPGVIQLTADHPTLGQATATITST</sequence>
<dbReference type="Gene3D" id="2.60.120.260">
    <property type="entry name" value="Galactose-binding domain-like"/>
    <property type="match status" value="1"/>
</dbReference>
<dbReference type="Gene3D" id="2.60.40.10">
    <property type="entry name" value="Immunoglobulins"/>
    <property type="match status" value="2"/>
</dbReference>
<dbReference type="Pfam" id="PF02836">
    <property type="entry name" value="Glyco_hydro_2_C"/>
    <property type="match status" value="1"/>
</dbReference>
<dbReference type="InterPro" id="IPR023232">
    <property type="entry name" value="Glyco_hydro_2_AS"/>
</dbReference>
<dbReference type="InterPro" id="IPR040605">
    <property type="entry name" value="Glyco_hydro2_dom5"/>
</dbReference>
<dbReference type="Pfam" id="PF00703">
    <property type="entry name" value="Glyco_hydro_2"/>
    <property type="match status" value="1"/>
</dbReference>
<evidence type="ECO:0000256" key="2">
    <source>
        <dbReference type="ARBA" id="ARBA00022801"/>
    </source>
</evidence>
<dbReference type="GO" id="GO:0016787">
    <property type="term" value="F:hydrolase activity"/>
    <property type="evidence" value="ECO:0007669"/>
    <property type="project" value="UniProtKB-KW"/>
</dbReference>
<gene>
    <name evidence="9" type="ORF">GCM10009804_16980</name>
</gene>
<evidence type="ECO:0000259" key="7">
    <source>
        <dbReference type="Pfam" id="PF18565"/>
    </source>
</evidence>
<reference evidence="9 10" key="1">
    <citation type="journal article" date="2019" name="Int. J. Syst. Evol. Microbiol.">
        <title>The Global Catalogue of Microorganisms (GCM) 10K type strain sequencing project: providing services to taxonomists for standard genome sequencing and annotation.</title>
        <authorList>
            <consortium name="The Broad Institute Genomics Platform"/>
            <consortium name="The Broad Institute Genome Sequencing Center for Infectious Disease"/>
            <person name="Wu L."/>
            <person name="Ma J."/>
        </authorList>
    </citation>
    <scope>NUCLEOTIDE SEQUENCE [LARGE SCALE GENOMIC DNA]</scope>
    <source>
        <strain evidence="9 10">JCM 15572</strain>
    </source>
</reference>
<dbReference type="PANTHER" id="PTHR42732">
    <property type="entry name" value="BETA-GALACTOSIDASE"/>
    <property type="match status" value="1"/>
</dbReference>